<gene>
    <name evidence="2" type="ORF">H8E80_00445</name>
</gene>
<reference evidence="2 3" key="1">
    <citation type="submission" date="2020-08" db="EMBL/GenBank/DDBJ databases">
        <title>Bridging the membrane lipid divide: bacteria of the FCB group superphylum have the potential to synthesize archaeal ether lipids.</title>
        <authorList>
            <person name="Villanueva L."/>
            <person name="Von Meijenfeldt F.A.B."/>
            <person name="Westbye A.B."/>
            <person name="Yadav S."/>
            <person name="Hopmans E.C."/>
            <person name="Dutilh B.E."/>
            <person name="Sinninghe Damste J.S."/>
        </authorList>
    </citation>
    <scope>NUCLEOTIDE SEQUENCE [LARGE SCALE GENOMIC DNA]</scope>
    <source>
        <strain evidence="2">NIOZ-UU82</strain>
    </source>
</reference>
<dbReference type="EMBL" id="JACNLL010000008">
    <property type="protein sequence ID" value="MBC8198504.1"/>
    <property type="molecule type" value="Genomic_DNA"/>
</dbReference>
<organism evidence="2 3">
    <name type="scientific">Candidatus Desulfaltia bathyphila</name>
    <dbReference type="NCBI Taxonomy" id="2841697"/>
    <lineage>
        <taxon>Bacteria</taxon>
        <taxon>Pseudomonadati</taxon>
        <taxon>Thermodesulfobacteriota</taxon>
        <taxon>Desulfobacteria</taxon>
        <taxon>Desulfobacterales</taxon>
        <taxon>Desulfobacterales incertae sedis</taxon>
        <taxon>Candidatus Desulfaltia</taxon>
    </lineage>
</organism>
<evidence type="ECO:0000256" key="1">
    <source>
        <dbReference type="SAM" id="Phobius"/>
    </source>
</evidence>
<comment type="caution">
    <text evidence="2">The sequence shown here is derived from an EMBL/GenBank/DDBJ whole genome shotgun (WGS) entry which is preliminary data.</text>
</comment>
<feature type="transmembrane region" description="Helical" evidence="1">
    <location>
        <begin position="12"/>
        <end position="30"/>
    </location>
</feature>
<keyword evidence="1" id="KW-1133">Transmembrane helix</keyword>
<protein>
    <submittedName>
        <fullName evidence="2">Uncharacterized protein</fullName>
    </submittedName>
</protein>
<evidence type="ECO:0000313" key="2">
    <source>
        <dbReference type="EMBL" id="MBC8198504.1"/>
    </source>
</evidence>
<name>A0A8J6N244_9BACT</name>
<sequence length="71" mass="7906">MFRDTIQVINGWLKVLAEFGLSLILVFVVIDILFPGTTGIVNNLAKIVESFAKEGIVGLIALLVFLLIYRR</sequence>
<keyword evidence="1" id="KW-0812">Transmembrane</keyword>
<dbReference type="AlphaFoldDB" id="A0A8J6N244"/>
<dbReference type="Proteomes" id="UP000603545">
    <property type="component" value="Unassembled WGS sequence"/>
</dbReference>
<evidence type="ECO:0000313" key="3">
    <source>
        <dbReference type="Proteomes" id="UP000603545"/>
    </source>
</evidence>
<feature type="transmembrane region" description="Helical" evidence="1">
    <location>
        <begin position="50"/>
        <end position="69"/>
    </location>
</feature>
<keyword evidence="1" id="KW-0472">Membrane</keyword>
<proteinExistence type="predicted"/>
<accession>A0A8J6N244</accession>